<organism evidence="2 3">
    <name type="scientific">Streptomyces populi</name>
    <dbReference type="NCBI Taxonomy" id="2058924"/>
    <lineage>
        <taxon>Bacteria</taxon>
        <taxon>Bacillati</taxon>
        <taxon>Actinomycetota</taxon>
        <taxon>Actinomycetes</taxon>
        <taxon>Kitasatosporales</taxon>
        <taxon>Streptomycetaceae</taxon>
        <taxon>Streptomyces</taxon>
    </lineage>
</organism>
<name>A0A2I0SYR1_9ACTN</name>
<dbReference type="Pfam" id="PF13412">
    <property type="entry name" value="HTH_24"/>
    <property type="match status" value="1"/>
</dbReference>
<dbReference type="Proteomes" id="UP000236178">
    <property type="component" value="Unassembled WGS sequence"/>
</dbReference>
<dbReference type="SUPFAM" id="SSF53067">
    <property type="entry name" value="Actin-like ATPase domain"/>
    <property type="match status" value="1"/>
</dbReference>
<dbReference type="Pfam" id="PF00480">
    <property type="entry name" value="ROK"/>
    <property type="match status" value="1"/>
</dbReference>
<dbReference type="OrthoDB" id="3189808at2"/>
<accession>A0A2I0SYR1</accession>
<dbReference type="EMBL" id="PJOS01000001">
    <property type="protein sequence ID" value="PKT75040.1"/>
    <property type="molecule type" value="Genomic_DNA"/>
</dbReference>
<proteinExistence type="inferred from homology"/>
<keyword evidence="3" id="KW-1185">Reference proteome</keyword>
<dbReference type="InterPro" id="IPR036388">
    <property type="entry name" value="WH-like_DNA-bd_sf"/>
</dbReference>
<dbReference type="Gene3D" id="1.10.10.10">
    <property type="entry name" value="Winged helix-like DNA-binding domain superfamily/Winged helix DNA-binding domain"/>
    <property type="match status" value="1"/>
</dbReference>
<dbReference type="CDD" id="cd23763">
    <property type="entry name" value="ASKHA_ATPase_ROK"/>
    <property type="match status" value="1"/>
</dbReference>
<gene>
    <name evidence="2" type="ORF">CW362_00150</name>
</gene>
<dbReference type="Gene3D" id="3.30.420.40">
    <property type="match status" value="2"/>
</dbReference>
<sequence>MDVTSDRSSPRNRTREEIFRVMQGGGALTRARLVEATGLSRSTVNHAVTRLIAEGRVTEGDPAVKGPGSGSGRPAGVLRCVPRRTNSAALDFGHTHVKAAVVDGSGHMIAQRRADLDVDHGAADAMDAAADMLGALRRDHDVDALSTVVVGIPGPLDSASGLVRSPTILSSWVGLDPRRELEHRLGLRVHVENDAVLGAYGELRRGAGQGYTDFLYVKVSHGIGAGMVLGGEPYRGSLGFAGEIGHTPLPGYTELCRCGRRGCLEAVVSVSSVMAQVAHTHPGLGPGASPLEQPDDPTTRRILNDAGRMLGGVLSVLSNLLNPAALIIGGELGATGGPLLEGVASAVRRDAQPAIAASLDIVPAQLGENAELVGAAALAGTMALRPGGAVRGRGGGATPGRAV</sequence>
<dbReference type="InterPro" id="IPR000600">
    <property type="entry name" value="ROK"/>
</dbReference>
<dbReference type="PROSITE" id="PS01125">
    <property type="entry name" value="ROK"/>
    <property type="match status" value="1"/>
</dbReference>
<evidence type="ECO:0000256" key="1">
    <source>
        <dbReference type="ARBA" id="ARBA00006479"/>
    </source>
</evidence>
<dbReference type="InterPro" id="IPR049874">
    <property type="entry name" value="ROK_cs"/>
</dbReference>
<dbReference type="InterPro" id="IPR043129">
    <property type="entry name" value="ATPase_NBD"/>
</dbReference>
<dbReference type="PANTHER" id="PTHR18964:SF173">
    <property type="entry name" value="GLUCOKINASE"/>
    <property type="match status" value="1"/>
</dbReference>
<dbReference type="AlphaFoldDB" id="A0A2I0SYR1"/>
<comment type="caution">
    <text evidence="2">The sequence shown here is derived from an EMBL/GenBank/DDBJ whole genome shotgun (WGS) entry which is preliminary data.</text>
</comment>
<evidence type="ECO:0000313" key="2">
    <source>
        <dbReference type="EMBL" id="PKT75040.1"/>
    </source>
</evidence>
<comment type="similarity">
    <text evidence="1">Belongs to the ROK (NagC/XylR) family.</text>
</comment>
<dbReference type="SUPFAM" id="SSF46785">
    <property type="entry name" value="Winged helix' DNA-binding domain"/>
    <property type="match status" value="1"/>
</dbReference>
<evidence type="ECO:0000313" key="3">
    <source>
        <dbReference type="Proteomes" id="UP000236178"/>
    </source>
</evidence>
<protein>
    <recommendedName>
        <fullName evidence="4">ROK family transcriptional regulator</fullName>
    </recommendedName>
</protein>
<dbReference type="RefSeq" id="WP_103547351.1">
    <property type="nucleotide sequence ID" value="NZ_JBHJSK010000002.1"/>
</dbReference>
<dbReference type="PANTHER" id="PTHR18964">
    <property type="entry name" value="ROK (REPRESSOR, ORF, KINASE) FAMILY"/>
    <property type="match status" value="1"/>
</dbReference>
<dbReference type="InterPro" id="IPR036390">
    <property type="entry name" value="WH_DNA-bd_sf"/>
</dbReference>
<evidence type="ECO:0008006" key="4">
    <source>
        <dbReference type="Google" id="ProtNLM"/>
    </source>
</evidence>
<reference evidence="2 3" key="1">
    <citation type="submission" date="2017-12" db="EMBL/GenBank/DDBJ databases">
        <title>Streptomyces populusis sp. nov., a novel endophytic actinobacterium isolated from stems of Populus adenopoda Maxim.</title>
        <authorList>
            <person name="Wang Z."/>
        </authorList>
    </citation>
    <scope>NUCLEOTIDE SEQUENCE [LARGE SCALE GENOMIC DNA]</scope>
    <source>
        <strain evidence="2 3">A249</strain>
    </source>
</reference>